<keyword evidence="2" id="KW-0902">Two-component regulatory system</keyword>
<evidence type="ECO:0000256" key="1">
    <source>
        <dbReference type="ARBA" id="ARBA00022553"/>
    </source>
</evidence>
<dbReference type="SMART" id="SM00862">
    <property type="entry name" value="Trans_reg_C"/>
    <property type="match status" value="1"/>
</dbReference>
<evidence type="ECO:0000256" key="2">
    <source>
        <dbReference type="ARBA" id="ARBA00023012"/>
    </source>
</evidence>
<reference evidence="11" key="2">
    <citation type="submission" date="2011-01" db="EMBL/GenBank/DDBJ databases">
        <title>The complete genome of Nitratifractor salsuginis DSM 16511.</title>
        <authorList>
            <consortium name="US DOE Joint Genome Institute (JGI-PGF)"/>
            <person name="Lucas S."/>
            <person name="Copeland A."/>
            <person name="Lapidus A."/>
            <person name="Bruce D."/>
            <person name="Goodwin L."/>
            <person name="Pitluck S."/>
            <person name="Kyrpides N."/>
            <person name="Mavromatis K."/>
            <person name="Ivanova N."/>
            <person name="Mikhailova N."/>
            <person name="Zeytun A."/>
            <person name="Detter J.C."/>
            <person name="Tapia R."/>
            <person name="Han C."/>
            <person name="Land M."/>
            <person name="Hauser L."/>
            <person name="Markowitz V."/>
            <person name="Cheng J.-F."/>
            <person name="Hugenholtz P."/>
            <person name="Woyke T."/>
            <person name="Wu D."/>
            <person name="Tindall B."/>
            <person name="Schuetze A."/>
            <person name="Brambilla E."/>
            <person name="Klenk H.-P."/>
            <person name="Eisen J.A."/>
        </authorList>
    </citation>
    <scope>NUCLEOTIDE SEQUENCE [LARGE SCALE GENOMIC DNA]</scope>
    <source>
        <strain evidence="11">DSM 16511 / JCM 12458 / E9I37-1</strain>
    </source>
</reference>
<dbReference type="Gene3D" id="1.10.10.10">
    <property type="entry name" value="Winged helix-like DNA-binding domain superfamily/Winged helix DNA-binding domain"/>
    <property type="match status" value="1"/>
</dbReference>
<dbReference type="Pfam" id="PF00072">
    <property type="entry name" value="Response_reg"/>
    <property type="match status" value="1"/>
</dbReference>
<accession>E6X395</accession>
<dbReference type="InterPro" id="IPR001789">
    <property type="entry name" value="Sig_transdc_resp-reg_receiver"/>
</dbReference>
<evidence type="ECO:0000259" key="8">
    <source>
        <dbReference type="PROSITE" id="PS50110"/>
    </source>
</evidence>
<dbReference type="KEGG" id="nsa:Nitsa_2067"/>
<gene>
    <name evidence="10" type="ordered locus">Nitsa_2067</name>
</gene>
<dbReference type="PROSITE" id="PS50110">
    <property type="entry name" value="RESPONSE_REGULATORY"/>
    <property type="match status" value="1"/>
</dbReference>
<dbReference type="PANTHER" id="PTHR48111:SF1">
    <property type="entry name" value="TWO-COMPONENT RESPONSE REGULATOR ORR33"/>
    <property type="match status" value="1"/>
</dbReference>
<evidence type="ECO:0000256" key="5">
    <source>
        <dbReference type="ARBA" id="ARBA00023163"/>
    </source>
</evidence>
<dbReference type="EMBL" id="CP002452">
    <property type="protein sequence ID" value="ADV47308.1"/>
    <property type="molecule type" value="Genomic_DNA"/>
</dbReference>
<dbReference type="GO" id="GO:0000156">
    <property type="term" value="F:phosphorelay response regulator activity"/>
    <property type="evidence" value="ECO:0007669"/>
    <property type="project" value="TreeGrafter"/>
</dbReference>
<protein>
    <submittedName>
        <fullName evidence="10">Two component transcriptional regulator, winged helix family</fullName>
    </submittedName>
</protein>
<dbReference type="Gene3D" id="3.40.50.2300">
    <property type="match status" value="1"/>
</dbReference>
<dbReference type="RefSeq" id="WP_013554993.1">
    <property type="nucleotide sequence ID" value="NC_014935.1"/>
</dbReference>
<dbReference type="STRING" id="749222.Nitsa_2067"/>
<dbReference type="InterPro" id="IPR039420">
    <property type="entry name" value="WalR-like"/>
</dbReference>
<feature type="DNA-binding region" description="OmpR/PhoB-type" evidence="7">
    <location>
        <begin position="128"/>
        <end position="225"/>
    </location>
</feature>
<name>E6X395_NITSE</name>
<dbReference type="Proteomes" id="UP000008633">
    <property type="component" value="Chromosome"/>
</dbReference>
<dbReference type="eggNOG" id="COG0745">
    <property type="taxonomic scope" value="Bacteria"/>
</dbReference>
<dbReference type="Pfam" id="PF00486">
    <property type="entry name" value="Trans_reg_C"/>
    <property type="match status" value="1"/>
</dbReference>
<feature type="domain" description="Response regulatory" evidence="8">
    <location>
        <begin position="6"/>
        <end position="120"/>
    </location>
</feature>
<dbReference type="GO" id="GO:0000976">
    <property type="term" value="F:transcription cis-regulatory region binding"/>
    <property type="evidence" value="ECO:0007669"/>
    <property type="project" value="TreeGrafter"/>
</dbReference>
<dbReference type="GO" id="GO:0032993">
    <property type="term" value="C:protein-DNA complex"/>
    <property type="evidence" value="ECO:0007669"/>
    <property type="project" value="TreeGrafter"/>
</dbReference>
<sequence length="225" mass="25997">MERRPLILIIEDEEDILELEEFHLQNAGFETMGFLSSRGVRQALEEEEVALMVVDRNLPGEEGSELIAALRREGFGLPVIFVTAKDRDEDVEEGFRCGGDDYLRKPFNMNELVWRVKALLRRGQASEEEILRHRALKMDLPARRIELEGEELSLTRLEFELLRYFLENPGRVISREELLDEVWDDSGERGEKTVNVAVNRLKKKIERDPEAPTIEAVRGAGYRLC</sequence>
<dbReference type="InterPro" id="IPR001867">
    <property type="entry name" value="OmpR/PhoB-type_DNA-bd"/>
</dbReference>
<dbReference type="AlphaFoldDB" id="E6X395"/>
<dbReference type="InterPro" id="IPR011006">
    <property type="entry name" value="CheY-like_superfamily"/>
</dbReference>
<keyword evidence="3" id="KW-0805">Transcription regulation</keyword>
<proteinExistence type="predicted"/>
<organism evidence="10 11">
    <name type="scientific">Nitratifractor salsuginis (strain DSM 16511 / JCM 12458 / E9I37-1)</name>
    <dbReference type="NCBI Taxonomy" id="749222"/>
    <lineage>
        <taxon>Bacteria</taxon>
        <taxon>Pseudomonadati</taxon>
        <taxon>Campylobacterota</taxon>
        <taxon>Epsilonproteobacteria</taxon>
        <taxon>Campylobacterales</taxon>
        <taxon>Sulfurovaceae</taxon>
        <taxon>Nitratifractor</taxon>
    </lineage>
</organism>
<evidence type="ECO:0000256" key="7">
    <source>
        <dbReference type="PROSITE-ProRule" id="PRU01091"/>
    </source>
</evidence>
<dbReference type="PANTHER" id="PTHR48111">
    <property type="entry name" value="REGULATOR OF RPOS"/>
    <property type="match status" value="1"/>
</dbReference>
<feature type="domain" description="OmpR/PhoB-type" evidence="9">
    <location>
        <begin position="128"/>
        <end position="225"/>
    </location>
</feature>
<dbReference type="GO" id="GO:0006355">
    <property type="term" value="P:regulation of DNA-templated transcription"/>
    <property type="evidence" value="ECO:0007669"/>
    <property type="project" value="InterPro"/>
</dbReference>
<dbReference type="SMART" id="SM00448">
    <property type="entry name" value="REC"/>
    <property type="match status" value="1"/>
</dbReference>
<dbReference type="Gene3D" id="6.10.250.690">
    <property type="match status" value="1"/>
</dbReference>
<evidence type="ECO:0000313" key="10">
    <source>
        <dbReference type="EMBL" id="ADV47308.1"/>
    </source>
</evidence>
<keyword evidence="4 7" id="KW-0238">DNA-binding</keyword>
<evidence type="ECO:0000256" key="3">
    <source>
        <dbReference type="ARBA" id="ARBA00023015"/>
    </source>
</evidence>
<evidence type="ECO:0000313" key="11">
    <source>
        <dbReference type="Proteomes" id="UP000008633"/>
    </source>
</evidence>
<dbReference type="PROSITE" id="PS51755">
    <property type="entry name" value="OMPR_PHOB"/>
    <property type="match status" value="1"/>
</dbReference>
<keyword evidence="11" id="KW-1185">Reference proteome</keyword>
<keyword evidence="5" id="KW-0804">Transcription</keyword>
<dbReference type="CDD" id="cd00383">
    <property type="entry name" value="trans_reg_C"/>
    <property type="match status" value="1"/>
</dbReference>
<dbReference type="SUPFAM" id="SSF52172">
    <property type="entry name" value="CheY-like"/>
    <property type="match status" value="1"/>
</dbReference>
<evidence type="ECO:0000256" key="4">
    <source>
        <dbReference type="ARBA" id="ARBA00023125"/>
    </source>
</evidence>
<evidence type="ECO:0000256" key="6">
    <source>
        <dbReference type="PROSITE-ProRule" id="PRU00169"/>
    </source>
</evidence>
<dbReference type="OrthoDB" id="9802426at2"/>
<keyword evidence="1 6" id="KW-0597">Phosphoprotein</keyword>
<dbReference type="InterPro" id="IPR036388">
    <property type="entry name" value="WH-like_DNA-bd_sf"/>
</dbReference>
<evidence type="ECO:0000259" key="9">
    <source>
        <dbReference type="PROSITE" id="PS51755"/>
    </source>
</evidence>
<dbReference type="GO" id="GO:0005829">
    <property type="term" value="C:cytosol"/>
    <property type="evidence" value="ECO:0007669"/>
    <property type="project" value="TreeGrafter"/>
</dbReference>
<dbReference type="HOGENOM" id="CLU_000445_30_3_7"/>
<feature type="modified residue" description="4-aspartylphosphate" evidence="6">
    <location>
        <position position="55"/>
    </location>
</feature>
<reference evidence="10 11" key="1">
    <citation type="journal article" date="2011" name="Stand. Genomic Sci.">
        <title>Complete genome sequence of Nitratifractor salsuginis type strain (E9I37-1).</title>
        <authorList>
            <person name="Anderson I."/>
            <person name="Sikorski J."/>
            <person name="Zeytun A."/>
            <person name="Nolan M."/>
            <person name="Lapidus A."/>
            <person name="Lucas S."/>
            <person name="Hammon N."/>
            <person name="Deshpande S."/>
            <person name="Cheng J.F."/>
            <person name="Tapia R."/>
            <person name="Han C."/>
            <person name="Goodwin L."/>
            <person name="Pitluck S."/>
            <person name="Liolios K."/>
            <person name="Pagani I."/>
            <person name="Ivanova N."/>
            <person name="Huntemann M."/>
            <person name="Mavromatis K."/>
            <person name="Ovchinikova G."/>
            <person name="Pati A."/>
            <person name="Chen A."/>
            <person name="Palaniappan K."/>
            <person name="Land M."/>
            <person name="Hauser L."/>
            <person name="Brambilla E.M."/>
            <person name="Ngatchou-Djao O.D."/>
            <person name="Rohde M."/>
            <person name="Tindall B.J."/>
            <person name="Goker M."/>
            <person name="Detter J.C."/>
            <person name="Woyke T."/>
            <person name="Bristow J."/>
            <person name="Eisen J.A."/>
            <person name="Markowitz V."/>
            <person name="Hugenholtz P."/>
            <person name="Klenk H.P."/>
            <person name="Kyrpides N.C."/>
        </authorList>
    </citation>
    <scope>NUCLEOTIDE SEQUENCE [LARGE SCALE GENOMIC DNA]</scope>
    <source>
        <strain evidence="11">DSM 16511 / JCM 12458 / E9I37-1</strain>
    </source>
</reference>